<proteinExistence type="predicted"/>
<dbReference type="Gene3D" id="2.40.128.110">
    <property type="entry name" value="Lipid/polyisoprenoid-binding, YceI-like"/>
    <property type="match status" value="1"/>
</dbReference>
<keyword evidence="4" id="KW-1185">Reference proteome</keyword>
<dbReference type="eggNOG" id="COG2353">
    <property type="taxonomic scope" value="Bacteria"/>
</dbReference>
<dbReference type="Pfam" id="PF04264">
    <property type="entry name" value="YceI"/>
    <property type="match status" value="1"/>
</dbReference>
<dbReference type="EMBL" id="CP002345">
    <property type="protein sequence ID" value="ADQ78264.1"/>
    <property type="molecule type" value="Genomic_DNA"/>
</dbReference>
<dbReference type="SUPFAM" id="SSF101874">
    <property type="entry name" value="YceI-like"/>
    <property type="match status" value="1"/>
</dbReference>
<evidence type="ECO:0000259" key="2">
    <source>
        <dbReference type="SMART" id="SM00867"/>
    </source>
</evidence>
<dbReference type="PANTHER" id="PTHR34406">
    <property type="entry name" value="PROTEIN YCEI"/>
    <property type="match status" value="1"/>
</dbReference>
<dbReference type="Proteomes" id="UP000008718">
    <property type="component" value="Chromosome"/>
</dbReference>
<sequence length="190" mass="20970">MKKILFSILALSLSLVASAQQSWSNDPMHSRLGFVVKHLTISEISGQFSNFTVKVKTTKPDFMDMKVSVVAKTASISTGVEMRDNHLKTADFFDVEKYPELTFESTSLKKISDKKFALKGNLTLHGVTKVVTLNVTYFGTVVNPMNQKSTSGFHITATVKRSDFGIGPKFPEAVVSDVIRIVADAEFSKE</sequence>
<dbReference type="HOGENOM" id="CLU_071003_3_0_10"/>
<dbReference type="InterPro" id="IPR036761">
    <property type="entry name" value="TTHA0802/YceI-like_sf"/>
</dbReference>
<organism evidence="3 4">
    <name type="scientific">Paludibacter propionicigenes (strain DSM 17365 / JCM 13257 / WB4)</name>
    <dbReference type="NCBI Taxonomy" id="694427"/>
    <lineage>
        <taxon>Bacteria</taxon>
        <taxon>Pseudomonadati</taxon>
        <taxon>Bacteroidota</taxon>
        <taxon>Bacteroidia</taxon>
        <taxon>Bacteroidales</taxon>
        <taxon>Paludibacteraceae</taxon>
        <taxon>Paludibacter</taxon>
    </lineage>
</organism>
<reference key="1">
    <citation type="submission" date="2010-11" db="EMBL/GenBank/DDBJ databases">
        <title>The complete genome of Paludibacter propionicigenes DSM 17365.</title>
        <authorList>
            <consortium name="US DOE Joint Genome Institute (JGI-PGF)"/>
            <person name="Lucas S."/>
            <person name="Copeland A."/>
            <person name="Lapidus A."/>
            <person name="Bruce D."/>
            <person name="Goodwin L."/>
            <person name="Pitluck S."/>
            <person name="Kyrpides N."/>
            <person name="Mavromatis K."/>
            <person name="Ivanova N."/>
            <person name="Munk A.C."/>
            <person name="Brettin T."/>
            <person name="Detter J.C."/>
            <person name="Han C."/>
            <person name="Tapia R."/>
            <person name="Land M."/>
            <person name="Hauser L."/>
            <person name="Markowitz V."/>
            <person name="Cheng J.-F."/>
            <person name="Hugenholtz P."/>
            <person name="Woyke T."/>
            <person name="Wu D."/>
            <person name="Gronow S."/>
            <person name="Wellnitz S."/>
            <person name="Brambilla E."/>
            <person name="Klenk H.-P."/>
            <person name="Eisen J.A."/>
        </authorList>
    </citation>
    <scope>NUCLEOTIDE SEQUENCE</scope>
    <source>
        <strain>WB4</strain>
    </source>
</reference>
<dbReference type="KEGG" id="ppn:Palpr_0102"/>
<dbReference type="PANTHER" id="PTHR34406:SF1">
    <property type="entry name" value="PROTEIN YCEI"/>
    <property type="match status" value="1"/>
</dbReference>
<evidence type="ECO:0000256" key="1">
    <source>
        <dbReference type="SAM" id="SignalP"/>
    </source>
</evidence>
<accession>E4T074</accession>
<feature type="chain" id="PRO_5003186719" evidence="1">
    <location>
        <begin position="20"/>
        <end position="190"/>
    </location>
</feature>
<evidence type="ECO:0000313" key="4">
    <source>
        <dbReference type="Proteomes" id="UP000008718"/>
    </source>
</evidence>
<name>E4T074_PALPW</name>
<feature type="signal peptide" evidence="1">
    <location>
        <begin position="1"/>
        <end position="19"/>
    </location>
</feature>
<feature type="domain" description="Lipid/polyisoprenoid-binding YceI-like" evidence="2">
    <location>
        <begin position="22"/>
        <end position="188"/>
    </location>
</feature>
<dbReference type="InterPro" id="IPR007372">
    <property type="entry name" value="Lipid/polyisoprenoid-bd_YceI"/>
</dbReference>
<reference evidence="3 4" key="2">
    <citation type="journal article" date="2011" name="Stand. Genomic Sci.">
        <title>Complete genome sequence of Paludibacter propionicigenes type strain (WB4).</title>
        <authorList>
            <person name="Gronow S."/>
            <person name="Munk C."/>
            <person name="Lapidus A."/>
            <person name="Nolan M."/>
            <person name="Lucas S."/>
            <person name="Hammon N."/>
            <person name="Deshpande S."/>
            <person name="Cheng J.F."/>
            <person name="Tapia R."/>
            <person name="Han C."/>
            <person name="Goodwin L."/>
            <person name="Pitluck S."/>
            <person name="Liolios K."/>
            <person name="Ivanova N."/>
            <person name="Mavromatis K."/>
            <person name="Mikhailova N."/>
            <person name="Pati A."/>
            <person name="Chen A."/>
            <person name="Palaniappan K."/>
            <person name="Land M."/>
            <person name="Hauser L."/>
            <person name="Chang Y.J."/>
            <person name="Jeffries C.D."/>
            <person name="Brambilla E."/>
            <person name="Rohde M."/>
            <person name="Goker M."/>
            <person name="Detter J.C."/>
            <person name="Woyke T."/>
            <person name="Bristow J."/>
            <person name="Eisen J.A."/>
            <person name="Markowitz V."/>
            <person name="Hugenholtz P."/>
            <person name="Kyrpides N.C."/>
            <person name="Klenk H.P."/>
        </authorList>
    </citation>
    <scope>NUCLEOTIDE SEQUENCE [LARGE SCALE GENOMIC DNA]</scope>
    <source>
        <strain evidence="4">DSM 17365 / JCM 13257 / WB4</strain>
    </source>
</reference>
<protein>
    <submittedName>
        <fullName evidence="3">YceI family protein</fullName>
    </submittedName>
</protein>
<dbReference type="OrthoDB" id="9811006at2"/>
<dbReference type="AlphaFoldDB" id="E4T074"/>
<dbReference type="SMART" id="SM00867">
    <property type="entry name" value="YceI"/>
    <property type="match status" value="1"/>
</dbReference>
<dbReference type="RefSeq" id="WP_013443633.1">
    <property type="nucleotide sequence ID" value="NC_014734.1"/>
</dbReference>
<keyword evidence="1" id="KW-0732">Signal</keyword>
<evidence type="ECO:0000313" key="3">
    <source>
        <dbReference type="EMBL" id="ADQ78264.1"/>
    </source>
</evidence>
<gene>
    <name evidence="3" type="ordered locus">Palpr_0102</name>
</gene>